<dbReference type="InterPro" id="IPR051159">
    <property type="entry name" value="Hexapeptide_acetyltransf"/>
</dbReference>
<sequence>MRRLLIQAWTDLWMRRAGPDRFGKLAAWLAGLPHAPYKARVALAHRYPQGYIAPSAQLNGRRIRRGRHVFIGDGVVIYQRQDGGPIELADYVELHRDTIIECGRGGSLFIGERTGIQPRCQLSAYVEQIIIGRGCQIAPQCAFYPYDHGTAPGQAIGHQPLTSKGPIVLEDDVWLGYSVVVLSGVTIGAGTVVGAGSVVTRSLPAGVVAAGAPARVVRERTARDVGEITTR</sequence>
<evidence type="ECO:0000313" key="4">
    <source>
        <dbReference type="Proteomes" id="UP000078287"/>
    </source>
</evidence>
<reference evidence="3 4" key="1">
    <citation type="submission" date="2016-04" db="EMBL/GenBank/DDBJ databases">
        <title>Chloroflexus islandicus sp. nov., a thermophilic filamentous anoxygenic phototrophic bacterium from geyser Strokkur (Iceland).</title>
        <authorList>
            <person name="Gaisin V.A."/>
            <person name="Kalashnikov A.M."/>
            <person name="Sukhacheva M.V."/>
            <person name="Grouzdev D.S."/>
            <person name="Ivanov T.M."/>
            <person name="Kuznetsov B."/>
            <person name="Gorlenko V.M."/>
        </authorList>
    </citation>
    <scope>NUCLEOTIDE SEQUENCE [LARGE SCALE GENOMIC DNA]</scope>
    <source>
        <strain evidence="4">isl-2</strain>
    </source>
</reference>
<dbReference type="InterPro" id="IPR001451">
    <property type="entry name" value="Hexapep"/>
</dbReference>
<dbReference type="GO" id="GO:0016740">
    <property type="term" value="F:transferase activity"/>
    <property type="evidence" value="ECO:0007669"/>
    <property type="project" value="UniProtKB-KW"/>
</dbReference>
<dbReference type="OrthoDB" id="9801697at2"/>
<dbReference type="PROSITE" id="PS00101">
    <property type="entry name" value="HEXAPEP_TRANSFERASES"/>
    <property type="match status" value="1"/>
</dbReference>
<keyword evidence="2" id="KW-0677">Repeat</keyword>
<dbReference type="STRING" id="1707952.A6A03_04885"/>
<dbReference type="PANTHER" id="PTHR23416:SF78">
    <property type="entry name" value="LIPOPOLYSACCHARIDE BIOSYNTHESIS O-ACETYL TRANSFERASE WBBJ-RELATED"/>
    <property type="match status" value="1"/>
</dbReference>
<keyword evidence="4" id="KW-1185">Reference proteome</keyword>
<dbReference type="AlphaFoldDB" id="A0A178LX63"/>
<proteinExistence type="predicted"/>
<accession>A0A178LX63</accession>
<keyword evidence="1 3" id="KW-0808">Transferase</keyword>
<evidence type="ECO:0000313" key="3">
    <source>
        <dbReference type="EMBL" id="OAN38228.1"/>
    </source>
</evidence>
<dbReference type="Pfam" id="PF00132">
    <property type="entry name" value="Hexapep"/>
    <property type="match status" value="1"/>
</dbReference>
<dbReference type="EMBL" id="LWQS01000103">
    <property type="protein sequence ID" value="OAN38228.1"/>
    <property type="molecule type" value="Genomic_DNA"/>
</dbReference>
<evidence type="ECO:0000256" key="1">
    <source>
        <dbReference type="ARBA" id="ARBA00022679"/>
    </source>
</evidence>
<dbReference type="SUPFAM" id="SSF51161">
    <property type="entry name" value="Trimeric LpxA-like enzymes"/>
    <property type="match status" value="2"/>
</dbReference>
<dbReference type="RefSeq" id="WP_066791181.1">
    <property type="nucleotide sequence ID" value="NZ_LWQS01000103.1"/>
</dbReference>
<organism evidence="3 4">
    <name type="scientific">Chloroflexus islandicus</name>
    <dbReference type="NCBI Taxonomy" id="1707952"/>
    <lineage>
        <taxon>Bacteria</taxon>
        <taxon>Bacillati</taxon>
        <taxon>Chloroflexota</taxon>
        <taxon>Chloroflexia</taxon>
        <taxon>Chloroflexales</taxon>
        <taxon>Chloroflexineae</taxon>
        <taxon>Chloroflexaceae</taxon>
        <taxon>Chloroflexus</taxon>
    </lineage>
</organism>
<evidence type="ECO:0000256" key="2">
    <source>
        <dbReference type="ARBA" id="ARBA00022737"/>
    </source>
</evidence>
<dbReference type="InterPro" id="IPR011004">
    <property type="entry name" value="Trimer_LpxA-like_sf"/>
</dbReference>
<name>A0A178LX63_9CHLR</name>
<dbReference type="PANTHER" id="PTHR23416">
    <property type="entry name" value="SIALIC ACID SYNTHASE-RELATED"/>
    <property type="match status" value="1"/>
</dbReference>
<gene>
    <name evidence="3" type="ORF">A6A03_04885</name>
</gene>
<dbReference type="Gene3D" id="2.160.10.10">
    <property type="entry name" value="Hexapeptide repeat proteins"/>
    <property type="match status" value="1"/>
</dbReference>
<dbReference type="InterPro" id="IPR018357">
    <property type="entry name" value="Hexapep_transf_CS"/>
</dbReference>
<dbReference type="Proteomes" id="UP000078287">
    <property type="component" value="Unassembled WGS sequence"/>
</dbReference>
<protein>
    <submittedName>
        <fullName evidence="3">Transferase</fullName>
    </submittedName>
</protein>
<comment type="caution">
    <text evidence="3">The sequence shown here is derived from an EMBL/GenBank/DDBJ whole genome shotgun (WGS) entry which is preliminary data.</text>
</comment>
<dbReference type="CDD" id="cd04647">
    <property type="entry name" value="LbH_MAT_like"/>
    <property type="match status" value="1"/>
</dbReference>